<evidence type="ECO:0008006" key="3">
    <source>
        <dbReference type="Google" id="ProtNLM"/>
    </source>
</evidence>
<dbReference type="PANTHER" id="PTHR37766:SF1">
    <property type="entry name" value="OS01G0897100 PROTEIN"/>
    <property type="match status" value="1"/>
</dbReference>
<keyword evidence="2" id="KW-1185">Reference proteome</keyword>
<evidence type="ECO:0000313" key="1">
    <source>
        <dbReference type="EMBL" id="KAK9916219.1"/>
    </source>
</evidence>
<gene>
    <name evidence="1" type="ORF">WJX75_000167</name>
</gene>
<reference evidence="1 2" key="1">
    <citation type="journal article" date="2024" name="Nat. Commun.">
        <title>Phylogenomics reveals the evolutionary origins of lichenization in chlorophyte algae.</title>
        <authorList>
            <person name="Puginier C."/>
            <person name="Libourel C."/>
            <person name="Otte J."/>
            <person name="Skaloud P."/>
            <person name="Haon M."/>
            <person name="Grisel S."/>
            <person name="Petersen M."/>
            <person name="Berrin J.G."/>
            <person name="Delaux P.M."/>
            <person name="Dal Grande F."/>
            <person name="Keller J."/>
        </authorList>
    </citation>
    <scope>NUCLEOTIDE SEQUENCE [LARGE SCALE GENOMIC DNA]</scope>
    <source>
        <strain evidence="1 2">SAG 216-7</strain>
    </source>
</reference>
<comment type="caution">
    <text evidence="1">The sequence shown here is derived from an EMBL/GenBank/DDBJ whole genome shotgun (WGS) entry which is preliminary data.</text>
</comment>
<dbReference type="Proteomes" id="UP001491310">
    <property type="component" value="Unassembled WGS sequence"/>
</dbReference>
<dbReference type="PANTHER" id="PTHR37766">
    <property type="entry name" value="OS01G0897100 PROTEIN"/>
    <property type="match status" value="1"/>
</dbReference>
<evidence type="ECO:0000313" key="2">
    <source>
        <dbReference type="Proteomes" id="UP001491310"/>
    </source>
</evidence>
<protein>
    <recommendedName>
        <fullName evidence="3">ARM repeat-containing protein</fullName>
    </recommendedName>
</protein>
<proteinExistence type="predicted"/>
<name>A0ABR2YY18_9CHLO</name>
<sequence>MLCWETEAHGGSCGCGLKMEERACQRLLRLLVDTRAEKVAELVFDCQPEAYAALFMTSKADNVMLWFDHFTQDSRGHFQYGAKALAQYALRKREEVWDLLMAIFAVASFKDLDELLLFNALALRSGQILRVLQQDTAQQARQGILKKLKEGLQRMTI</sequence>
<accession>A0ABR2YY18</accession>
<dbReference type="EMBL" id="JALJOT010000003">
    <property type="protein sequence ID" value="KAK9916219.1"/>
    <property type="molecule type" value="Genomic_DNA"/>
</dbReference>
<organism evidence="1 2">
    <name type="scientific">Coccomyxa subellipsoidea</name>
    <dbReference type="NCBI Taxonomy" id="248742"/>
    <lineage>
        <taxon>Eukaryota</taxon>
        <taxon>Viridiplantae</taxon>
        <taxon>Chlorophyta</taxon>
        <taxon>core chlorophytes</taxon>
        <taxon>Trebouxiophyceae</taxon>
        <taxon>Trebouxiophyceae incertae sedis</taxon>
        <taxon>Coccomyxaceae</taxon>
        <taxon>Coccomyxa</taxon>
    </lineage>
</organism>